<dbReference type="GO" id="GO:0016887">
    <property type="term" value="F:ATP hydrolysis activity"/>
    <property type="evidence" value="ECO:0007669"/>
    <property type="project" value="InterPro"/>
</dbReference>
<dbReference type="InterPro" id="IPR003439">
    <property type="entry name" value="ABC_transporter-like_ATP-bd"/>
</dbReference>
<dbReference type="InterPro" id="IPR027417">
    <property type="entry name" value="P-loop_NTPase"/>
</dbReference>
<evidence type="ECO:0000256" key="1">
    <source>
        <dbReference type="ARBA" id="ARBA00005417"/>
    </source>
</evidence>
<evidence type="ECO:0000313" key="7">
    <source>
        <dbReference type="Proteomes" id="UP000631300"/>
    </source>
</evidence>
<dbReference type="SMART" id="SM00382">
    <property type="entry name" value="AAA"/>
    <property type="match status" value="1"/>
</dbReference>
<protein>
    <recommendedName>
        <fullName evidence="5">ABC transporter domain-containing protein</fullName>
    </recommendedName>
</protein>
<name>A0A918JIF5_9ALTE</name>
<dbReference type="GO" id="GO:0016020">
    <property type="term" value="C:membrane"/>
    <property type="evidence" value="ECO:0007669"/>
    <property type="project" value="InterPro"/>
</dbReference>
<keyword evidence="7" id="KW-1185">Reference proteome</keyword>
<dbReference type="RefSeq" id="WP_189404842.1">
    <property type="nucleotide sequence ID" value="NZ_BMXP01000003.1"/>
</dbReference>
<keyword evidence="4" id="KW-0067">ATP-binding</keyword>
<reference evidence="6" key="1">
    <citation type="journal article" date="2014" name="Int. J. Syst. Evol. Microbiol.">
        <title>Complete genome sequence of Corynebacterium casei LMG S-19264T (=DSM 44701T), isolated from a smear-ripened cheese.</title>
        <authorList>
            <consortium name="US DOE Joint Genome Institute (JGI-PGF)"/>
            <person name="Walter F."/>
            <person name="Albersmeier A."/>
            <person name="Kalinowski J."/>
            <person name="Ruckert C."/>
        </authorList>
    </citation>
    <scope>NUCLEOTIDE SEQUENCE</scope>
    <source>
        <strain evidence="6">KCTC 22164</strain>
    </source>
</reference>
<dbReference type="PROSITE" id="PS00211">
    <property type="entry name" value="ABC_TRANSPORTER_1"/>
    <property type="match status" value="1"/>
</dbReference>
<evidence type="ECO:0000259" key="5">
    <source>
        <dbReference type="PROSITE" id="PS50893"/>
    </source>
</evidence>
<comment type="similarity">
    <text evidence="1">Belongs to the ABC transporter superfamily.</text>
</comment>
<dbReference type="PROSITE" id="PS50893">
    <property type="entry name" value="ABC_TRANSPORTER_2"/>
    <property type="match status" value="1"/>
</dbReference>
<evidence type="ECO:0000313" key="6">
    <source>
        <dbReference type="EMBL" id="GGW82415.1"/>
    </source>
</evidence>
<keyword evidence="3" id="KW-0547">Nucleotide-binding</keyword>
<dbReference type="PANTHER" id="PTHR46743">
    <property type="entry name" value="TEICHOIC ACIDS EXPORT ATP-BINDING PROTEIN TAGH"/>
    <property type="match status" value="1"/>
</dbReference>
<dbReference type="Proteomes" id="UP000631300">
    <property type="component" value="Unassembled WGS sequence"/>
</dbReference>
<gene>
    <name evidence="6" type="ORF">GCM10007391_14320</name>
</gene>
<feature type="domain" description="ABC transporter" evidence="5">
    <location>
        <begin position="7"/>
        <end position="235"/>
    </location>
</feature>
<keyword evidence="2" id="KW-0813">Transport</keyword>
<dbReference type="Pfam" id="PF00005">
    <property type="entry name" value="ABC_tran"/>
    <property type="match status" value="1"/>
</dbReference>
<proteinExistence type="inferred from homology"/>
<reference evidence="6" key="2">
    <citation type="submission" date="2020-09" db="EMBL/GenBank/DDBJ databases">
        <authorList>
            <person name="Sun Q."/>
            <person name="Kim S."/>
        </authorList>
    </citation>
    <scope>NUCLEOTIDE SEQUENCE</scope>
    <source>
        <strain evidence="6">KCTC 22164</strain>
    </source>
</reference>
<dbReference type="EMBL" id="BMXP01000003">
    <property type="protein sequence ID" value="GGW82415.1"/>
    <property type="molecule type" value="Genomic_DNA"/>
</dbReference>
<dbReference type="AlphaFoldDB" id="A0A918JIF5"/>
<dbReference type="InterPro" id="IPR017871">
    <property type="entry name" value="ABC_transporter-like_CS"/>
</dbReference>
<organism evidence="6 7">
    <name type="scientific">Alteromonas halophila</name>
    <dbReference type="NCBI Taxonomy" id="516698"/>
    <lineage>
        <taxon>Bacteria</taxon>
        <taxon>Pseudomonadati</taxon>
        <taxon>Pseudomonadota</taxon>
        <taxon>Gammaproteobacteria</taxon>
        <taxon>Alteromonadales</taxon>
        <taxon>Alteromonadaceae</taxon>
        <taxon>Alteromonas/Salinimonas group</taxon>
        <taxon>Alteromonas</taxon>
    </lineage>
</organism>
<dbReference type="InterPro" id="IPR003593">
    <property type="entry name" value="AAA+_ATPase"/>
</dbReference>
<dbReference type="GO" id="GO:0005524">
    <property type="term" value="F:ATP binding"/>
    <property type="evidence" value="ECO:0007669"/>
    <property type="project" value="UniProtKB-KW"/>
</dbReference>
<dbReference type="InterPro" id="IPR050683">
    <property type="entry name" value="Bact_Polysacc_Export_ATP-bd"/>
</dbReference>
<evidence type="ECO:0000256" key="4">
    <source>
        <dbReference type="ARBA" id="ARBA00022840"/>
    </source>
</evidence>
<accession>A0A918JIF5</accession>
<comment type="caution">
    <text evidence="6">The sequence shown here is derived from an EMBL/GenBank/DDBJ whole genome shotgun (WGS) entry which is preliminary data.</text>
</comment>
<dbReference type="CDD" id="cd03220">
    <property type="entry name" value="ABC_KpsT_Wzt"/>
    <property type="match status" value="1"/>
</dbReference>
<sequence>MSESVCLEAKNISLTFRARRGFFRYSYHTALDNVSFDIRKGETVGIVGRNGCGKSTLLKVLADILKPDAGELVSHVNYVSLQSLATGFEKNLSGRDNAILSAMLLGHTLEQATAALPDICDFAELGDSFDEPVKTYSSGMRARLGFSTAMLMHADVLLVDETLGVGDSRFKKKAEAAILDKINSDQTVVFVSHQSSQVERLCNRAVWLEKGQVMEVGDTKTVLNNYQAFLATLPNPQKRK</sequence>
<evidence type="ECO:0000256" key="2">
    <source>
        <dbReference type="ARBA" id="ARBA00022448"/>
    </source>
</evidence>
<dbReference type="Gene3D" id="3.40.50.300">
    <property type="entry name" value="P-loop containing nucleotide triphosphate hydrolases"/>
    <property type="match status" value="1"/>
</dbReference>
<dbReference type="PANTHER" id="PTHR46743:SF2">
    <property type="entry name" value="TEICHOIC ACIDS EXPORT ATP-BINDING PROTEIN TAGH"/>
    <property type="match status" value="1"/>
</dbReference>
<dbReference type="GO" id="GO:0140359">
    <property type="term" value="F:ABC-type transporter activity"/>
    <property type="evidence" value="ECO:0007669"/>
    <property type="project" value="InterPro"/>
</dbReference>
<dbReference type="InterPro" id="IPR015860">
    <property type="entry name" value="ABC_transpr_TagH-like"/>
</dbReference>
<dbReference type="SUPFAM" id="SSF52540">
    <property type="entry name" value="P-loop containing nucleoside triphosphate hydrolases"/>
    <property type="match status" value="1"/>
</dbReference>
<evidence type="ECO:0000256" key="3">
    <source>
        <dbReference type="ARBA" id="ARBA00022741"/>
    </source>
</evidence>